<sequence>MATVLMSILYKRFFQGTAISDARGYADGIWCFWDPLLWKVDVLTINFQFIHMHVQWENTNPWLLTAIYGSPQVQSRRTLWHDIQGVAQTVQGPWCIMRDFNTTLHAYEL</sequence>
<dbReference type="PANTHER" id="PTHR35218:SF9">
    <property type="entry name" value="ENDONUCLEASE_EXONUCLEASE_PHOSPHATASE DOMAIN-CONTAINING PROTEIN"/>
    <property type="match status" value="1"/>
</dbReference>
<gene>
    <name evidence="1" type="ORF">RIF29_10970</name>
</gene>
<comment type="caution">
    <text evidence="1">The sequence shown here is derived from an EMBL/GenBank/DDBJ whole genome shotgun (WGS) entry which is preliminary data.</text>
</comment>
<reference evidence="1 2" key="1">
    <citation type="submission" date="2024-01" db="EMBL/GenBank/DDBJ databases">
        <title>The genomes of 5 underutilized Papilionoideae crops provide insights into root nodulation and disease resistanc.</title>
        <authorList>
            <person name="Yuan L."/>
        </authorList>
    </citation>
    <scope>NUCLEOTIDE SEQUENCE [LARGE SCALE GENOMIC DNA]</scope>
    <source>
        <strain evidence="1">ZHUSHIDOU_FW_LH</strain>
        <tissue evidence="1">Leaf</tissue>
    </source>
</reference>
<proteinExistence type="predicted"/>
<name>A0AAN9FWK5_CROPI</name>
<dbReference type="Gene3D" id="3.60.10.10">
    <property type="entry name" value="Endonuclease/exonuclease/phosphatase"/>
    <property type="match status" value="1"/>
</dbReference>
<accession>A0AAN9FWK5</accession>
<evidence type="ECO:0000313" key="2">
    <source>
        <dbReference type="Proteomes" id="UP001372338"/>
    </source>
</evidence>
<dbReference type="EMBL" id="JAYWIO010000002">
    <property type="protein sequence ID" value="KAK7282304.1"/>
    <property type="molecule type" value="Genomic_DNA"/>
</dbReference>
<evidence type="ECO:0000313" key="1">
    <source>
        <dbReference type="EMBL" id="KAK7282304.1"/>
    </source>
</evidence>
<dbReference type="PANTHER" id="PTHR35218">
    <property type="entry name" value="RNASE H DOMAIN-CONTAINING PROTEIN"/>
    <property type="match status" value="1"/>
</dbReference>
<keyword evidence="2" id="KW-1185">Reference proteome</keyword>
<dbReference type="InterPro" id="IPR036691">
    <property type="entry name" value="Endo/exonu/phosph_ase_sf"/>
</dbReference>
<dbReference type="Proteomes" id="UP001372338">
    <property type="component" value="Unassembled WGS sequence"/>
</dbReference>
<protein>
    <submittedName>
        <fullName evidence="1">Uncharacterized protein</fullName>
    </submittedName>
</protein>
<dbReference type="AlphaFoldDB" id="A0AAN9FWK5"/>
<dbReference type="SUPFAM" id="SSF56219">
    <property type="entry name" value="DNase I-like"/>
    <property type="match status" value="1"/>
</dbReference>
<organism evidence="1 2">
    <name type="scientific">Crotalaria pallida</name>
    <name type="common">Smooth rattlebox</name>
    <name type="synonym">Crotalaria striata</name>
    <dbReference type="NCBI Taxonomy" id="3830"/>
    <lineage>
        <taxon>Eukaryota</taxon>
        <taxon>Viridiplantae</taxon>
        <taxon>Streptophyta</taxon>
        <taxon>Embryophyta</taxon>
        <taxon>Tracheophyta</taxon>
        <taxon>Spermatophyta</taxon>
        <taxon>Magnoliopsida</taxon>
        <taxon>eudicotyledons</taxon>
        <taxon>Gunneridae</taxon>
        <taxon>Pentapetalae</taxon>
        <taxon>rosids</taxon>
        <taxon>fabids</taxon>
        <taxon>Fabales</taxon>
        <taxon>Fabaceae</taxon>
        <taxon>Papilionoideae</taxon>
        <taxon>50 kb inversion clade</taxon>
        <taxon>genistoids sensu lato</taxon>
        <taxon>core genistoids</taxon>
        <taxon>Crotalarieae</taxon>
        <taxon>Crotalaria</taxon>
    </lineage>
</organism>